<gene>
    <name evidence="2" type="ORF">KDM89_08115</name>
</gene>
<organism evidence="2 3">
    <name type="scientific">Undibacterium luofuense</name>
    <dbReference type="NCBI Taxonomy" id="2828733"/>
    <lineage>
        <taxon>Bacteria</taxon>
        <taxon>Pseudomonadati</taxon>
        <taxon>Pseudomonadota</taxon>
        <taxon>Betaproteobacteria</taxon>
        <taxon>Burkholderiales</taxon>
        <taxon>Oxalobacteraceae</taxon>
        <taxon>Undibacterium</taxon>
    </lineage>
</organism>
<dbReference type="GO" id="GO:0015643">
    <property type="term" value="F:toxic substance binding"/>
    <property type="evidence" value="ECO:0007669"/>
    <property type="project" value="InterPro"/>
</dbReference>
<dbReference type="Proteomes" id="UP000680067">
    <property type="component" value="Unassembled WGS sequence"/>
</dbReference>
<reference evidence="2" key="1">
    <citation type="submission" date="2021-04" db="EMBL/GenBank/DDBJ databases">
        <title>novel species isolated from subtropical streams in China.</title>
        <authorList>
            <person name="Lu H."/>
        </authorList>
    </citation>
    <scope>NUCLEOTIDE SEQUENCE</scope>
    <source>
        <strain evidence="2">LFS511W</strain>
    </source>
</reference>
<evidence type="ECO:0000313" key="2">
    <source>
        <dbReference type="EMBL" id="MBR7782101.1"/>
    </source>
</evidence>
<dbReference type="AlphaFoldDB" id="A0A941DQ84"/>
<name>A0A941DQ84_9BURK</name>
<feature type="domain" description="Colicin D immunity protein" evidence="1">
    <location>
        <begin position="6"/>
        <end position="88"/>
    </location>
</feature>
<proteinExistence type="predicted"/>
<comment type="caution">
    <text evidence="2">The sequence shown here is derived from an EMBL/GenBank/DDBJ whole genome shotgun (WGS) entry which is preliminary data.</text>
</comment>
<dbReference type="GO" id="GO:0030153">
    <property type="term" value="P:bacteriocin immunity"/>
    <property type="evidence" value="ECO:0007669"/>
    <property type="project" value="InterPro"/>
</dbReference>
<accession>A0A941DQ84</accession>
<dbReference type="InterPro" id="IPR015287">
    <property type="entry name" value="Colicin_D_immunity_dom"/>
</dbReference>
<dbReference type="Pfam" id="PF09204">
    <property type="entry name" value="Colicin_immun"/>
    <property type="match status" value="1"/>
</dbReference>
<protein>
    <recommendedName>
        <fullName evidence="1">Colicin D immunity protein domain-containing protein</fullName>
    </recommendedName>
</protein>
<keyword evidence="3" id="KW-1185">Reference proteome</keyword>
<dbReference type="RefSeq" id="WP_212687429.1">
    <property type="nucleotide sequence ID" value="NZ_JAGSPN010000004.1"/>
</dbReference>
<sequence length="102" mass="12048">MNKYLVEYEQLCEQFLNGTMSVDVFSETFINRFKIERHLDEPFFLLLDELFGNVDSFTTDTQLLAENPDFYLNEVDLREKAQQTVDRLLEIKRERSGTGLES</sequence>
<evidence type="ECO:0000259" key="1">
    <source>
        <dbReference type="Pfam" id="PF09204"/>
    </source>
</evidence>
<evidence type="ECO:0000313" key="3">
    <source>
        <dbReference type="Proteomes" id="UP000680067"/>
    </source>
</evidence>
<dbReference type="EMBL" id="JAGSPN010000004">
    <property type="protein sequence ID" value="MBR7782101.1"/>
    <property type="molecule type" value="Genomic_DNA"/>
</dbReference>